<evidence type="ECO:0000256" key="2">
    <source>
        <dbReference type="ARBA" id="ARBA00023163"/>
    </source>
</evidence>
<feature type="compositionally biased region" description="Pro residues" evidence="3">
    <location>
        <begin position="124"/>
        <end position="135"/>
    </location>
</feature>
<dbReference type="AlphaFoldDB" id="A0A1D9MAX3"/>
<dbReference type="SUPFAM" id="SSF46785">
    <property type="entry name" value="Winged helix' DNA-binding domain"/>
    <property type="match status" value="1"/>
</dbReference>
<evidence type="ECO:0000256" key="3">
    <source>
        <dbReference type="SAM" id="MobiDB-lite"/>
    </source>
</evidence>
<proteinExistence type="predicted"/>
<dbReference type="Pfam" id="PF08279">
    <property type="entry name" value="HTH_11"/>
    <property type="match status" value="1"/>
</dbReference>
<dbReference type="InterPro" id="IPR013196">
    <property type="entry name" value="HTH_11"/>
</dbReference>
<dbReference type="EMBL" id="CP017781">
    <property type="protein sequence ID" value="AOZ69016.1"/>
    <property type="molecule type" value="Genomic_DNA"/>
</dbReference>
<evidence type="ECO:0000313" key="5">
    <source>
        <dbReference type="EMBL" id="AOZ69016.1"/>
    </source>
</evidence>
<feature type="region of interest" description="Disordered" evidence="3">
    <location>
        <begin position="109"/>
        <end position="135"/>
    </location>
</feature>
<accession>A0A1D9MAX3</accession>
<keyword evidence="1" id="KW-0805">Transcription regulation</keyword>
<evidence type="ECO:0000256" key="1">
    <source>
        <dbReference type="ARBA" id="ARBA00023015"/>
    </source>
</evidence>
<evidence type="ECO:0000259" key="4">
    <source>
        <dbReference type="PROSITE" id="PS51000"/>
    </source>
</evidence>
<keyword evidence="5" id="KW-0238">DNA-binding</keyword>
<dbReference type="Gene3D" id="1.10.10.10">
    <property type="entry name" value="Winged helix-like DNA-binding domain superfamily/Winged helix DNA-binding domain"/>
    <property type="match status" value="1"/>
</dbReference>
<dbReference type="InterPro" id="IPR036388">
    <property type="entry name" value="WH-like_DNA-bd_sf"/>
</dbReference>
<dbReference type="GO" id="GO:0003677">
    <property type="term" value="F:DNA binding"/>
    <property type="evidence" value="ECO:0007669"/>
    <property type="project" value="UniProtKB-KW"/>
</dbReference>
<dbReference type="KEGG" id="rhp:LPB142_06515"/>
<dbReference type="Proteomes" id="UP000176562">
    <property type="component" value="Chromosome"/>
</dbReference>
<feature type="domain" description="HTH deoR-type" evidence="4">
    <location>
        <begin position="3"/>
        <end position="58"/>
    </location>
</feature>
<name>A0A1D9MAX3_9RHOB</name>
<gene>
    <name evidence="5" type="ORF">LPB142_06515</name>
</gene>
<protein>
    <submittedName>
        <fullName evidence="5">DNA-binding protein</fullName>
    </submittedName>
</protein>
<keyword evidence="2" id="KW-0804">Transcription</keyword>
<dbReference type="InterPro" id="IPR036390">
    <property type="entry name" value="WH_DNA-bd_sf"/>
</dbReference>
<dbReference type="PANTHER" id="PTHR34580:SF3">
    <property type="entry name" value="PROTEIN PAFB"/>
    <property type="match status" value="1"/>
</dbReference>
<reference evidence="5 6" key="1">
    <citation type="submission" date="2016-10" db="EMBL/GenBank/DDBJ databases">
        <title>Rhodobacter sp. LPB0142, isolated from sea water.</title>
        <authorList>
            <person name="Kim E."/>
            <person name="Yi H."/>
        </authorList>
    </citation>
    <scope>NUCLEOTIDE SEQUENCE [LARGE SCALE GENOMIC DNA]</scope>
    <source>
        <strain evidence="5 6">LPB0142</strain>
    </source>
</reference>
<dbReference type="RefSeq" id="WP_068767342.1">
    <property type="nucleotide sequence ID" value="NZ_CP017781.1"/>
</dbReference>
<organism evidence="5 6">
    <name type="scientific">Rhodobacter xanthinilyticus</name>
    <dbReference type="NCBI Taxonomy" id="1850250"/>
    <lineage>
        <taxon>Bacteria</taxon>
        <taxon>Pseudomonadati</taxon>
        <taxon>Pseudomonadota</taxon>
        <taxon>Alphaproteobacteria</taxon>
        <taxon>Rhodobacterales</taxon>
        <taxon>Rhodobacter group</taxon>
        <taxon>Rhodobacter</taxon>
    </lineage>
</organism>
<dbReference type="PROSITE" id="PS51000">
    <property type="entry name" value="HTH_DEOR_2"/>
    <property type="match status" value="1"/>
</dbReference>
<dbReference type="InterPro" id="IPR001034">
    <property type="entry name" value="DeoR_HTH"/>
</dbReference>
<dbReference type="STRING" id="1850250.LPB142_06515"/>
<sequence length="135" mass="14603">MPRNDRLQSLIVILRDGEMHRARDLAARLGVSERTIWRDMAELQAFGVPVQGSRGVGYMLRRALALPPLVLTPEEVAALGHLLRLAEAHVDTRIGAGARSLAAKIRAALPPEAEEDENPVEIAPSPPLAPPDAAR</sequence>
<dbReference type="PANTHER" id="PTHR34580">
    <property type="match status" value="1"/>
</dbReference>
<dbReference type="GO" id="GO:0003700">
    <property type="term" value="F:DNA-binding transcription factor activity"/>
    <property type="evidence" value="ECO:0007669"/>
    <property type="project" value="InterPro"/>
</dbReference>
<keyword evidence="6" id="KW-1185">Reference proteome</keyword>
<dbReference type="InterPro" id="IPR051534">
    <property type="entry name" value="CBASS_pafABC_assoc_protein"/>
</dbReference>
<evidence type="ECO:0000313" key="6">
    <source>
        <dbReference type="Proteomes" id="UP000176562"/>
    </source>
</evidence>